<name>A0ABQ1R1B9_9FLAO</name>
<organism evidence="2 3">
    <name type="scientific">Muriicola marianensis</name>
    <dbReference type="NCBI Taxonomy" id="1324801"/>
    <lineage>
        <taxon>Bacteria</taxon>
        <taxon>Pseudomonadati</taxon>
        <taxon>Bacteroidota</taxon>
        <taxon>Flavobacteriia</taxon>
        <taxon>Flavobacteriales</taxon>
        <taxon>Flavobacteriaceae</taxon>
        <taxon>Muriicola</taxon>
    </lineage>
</organism>
<proteinExistence type="predicted"/>
<feature type="coiled-coil region" evidence="1">
    <location>
        <begin position="142"/>
        <end position="192"/>
    </location>
</feature>
<sequence>MRQEINELKQDIRELEQEIAEAKINNPDEVPQLQKELASLKKIVESFEKMAGNSPNPTPTVHKLASTQNSVNQSPIERIILSRQPTTPKPGEDTDRLLWYRGKKINDSTLITNKSMVVQFQKSQNRVVAQPDKKTDPFEPMIRELEKAMEREEELIEKFARMENGFLYYPELEKTLSRYEDLNEEYSALVKNVIELPELSAKTDGKYAQAESETGGIGSTISNAKDFQNLLDYEETMAKARRLFKALPPVEDFPAPPEDDLSVCGACDPELIKKERKAKDEWHKKFIGQEEEIRNLILGMERQYALLGSEDHKISPQSINFLDSLDQRERKKLQTLMQRYGNQITRFNTVLIYVLGYERKKQLLGSNEGSIVDYSSLMSNLDSIYTQYLNEQIQLKNHDFVLNIPRHISLERQKRLLGDESPPVGVYGLGKNFDKAVAYNRFALKVNLQFEYEQTDDEGNLELKATGSLLTPEKVYTMLITDGCTYSLVKHKVDFTSTTEKEVAIPIEVKSGAKTILDEEDRLITFSYTGPNKYLMNFPEFKLDFCTGRSRDSVYFMPLFSEEVNMPLGNLNKSYTSEMLPMANHIFVNIVEMEEQLEKGMELAAEIITSVTAIQSAGSGISTREKLRMQYETKQKQDNYRKDINKLSANTKTVFTFDARNRSSEIINATQDTKHEIDEYSRLTVGKIHIQVVHDPFQ</sequence>
<dbReference type="EMBL" id="BMFH01000002">
    <property type="protein sequence ID" value="GGD54703.1"/>
    <property type="molecule type" value="Genomic_DNA"/>
</dbReference>
<protein>
    <submittedName>
        <fullName evidence="2">Uncharacterized protein</fullName>
    </submittedName>
</protein>
<evidence type="ECO:0000313" key="3">
    <source>
        <dbReference type="Proteomes" id="UP000625780"/>
    </source>
</evidence>
<gene>
    <name evidence="2" type="ORF">GCM10011361_21550</name>
</gene>
<reference evidence="3" key="1">
    <citation type="journal article" date="2019" name="Int. J. Syst. Evol. Microbiol.">
        <title>The Global Catalogue of Microorganisms (GCM) 10K type strain sequencing project: providing services to taxonomists for standard genome sequencing and annotation.</title>
        <authorList>
            <consortium name="The Broad Institute Genomics Platform"/>
            <consortium name="The Broad Institute Genome Sequencing Center for Infectious Disease"/>
            <person name="Wu L."/>
            <person name="Ma J."/>
        </authorList>
    </citation>
    <scope>NUCLEOTIDE SEQUENCE [LARGE SCALE GENOMIC DNA]</scope>
    <source>
        <strain evidence="3">CGMCC 1.12606</strain>
    </source>
</reference>
<dbReference type="Proteomes" id="UP000625780">
    <property type="component" value="Unassembled WGS sequence"/>
</dbReference>
<accession>A0ABQ1R1B9</accession>
<keyword evidence="3" id="KW-1185">Reference proteome</keyword>
<feature type="coiled-coil region" evidence="1">
    <location>
        <begin position="1"/>
        <end position="50"/>
    </location>
</feature>
<evidence type="ECO:0000313" key="2">
    <source>
        <dbReference type="EMBL" id="GGD54703.1"/>
    </source>
</evidence>
<comment type="caution">
    <text evidence="2">The sequence shown here is derived from an EMBL/GenBank/DDBJ whole genome shotgun (WGS) entry which is preliminary data.</text>
</comment>
<keyword evidence="1" id="KW-0175">Coiled coil</keyword>
<evidence type="ECO:0000256" key="1">
    <source>
        <dbReference type="SAM" id="Coils"/>
    </source>
</evidence>